<dbReference type="Proteomes" id="UP000480266">
    <property type="component" value="Unassembled WGS sequence"/>
</dbReference>
<dbReference type="InterPro" id="IPR044068">
    <property type="entry name" value="CB"/>
</dbReference>
<sequence length="400" mass="45157">MAREINRLSARTVKTVKELGRHADGNGLYLSVSANGGRRWVFLYRLPGRVYENGKPKLFEMGLGSASNVSLKEAREAAEVARKQLREGLDPLQQRGKSSTKTFSECATEYIALQESGWRNPKHREQWKNTLATYADPKIGKLPVDAVTVDNVLDILKPLWSTKTETASRVRGRIEAILDWAAAHKYRSAENPARWRGHLNKVLPAMRKVAKVQHHPALPFRDIPTFMTDLRSRDGTAAKALEFTILTAARTGETIGAKWDEIDFKEKVWTVSAERMKAGVEHQVPLSDRAIEILADLSQETDYVFPGQEIDKPLSNMAMLALLKRMNRSDLTVHGFRSTFRDWAAETTEYPNELVEMALAHTIKNKAEAAYRRGNLLDRRRALMQAWANFCMEISADASP</sequence>
<protein>
    <submittedName>
        <fullName evidence="8">Tyrosine-type recombinase/integrase</fullName>
    </submittedName>
</protein>
<gene>
    <name evidence="8" type="ORF">G4V63_21025</name>
</gene>
<dbReference type="InterPro" id="IPR011010">
    <property type="entry name" value="DNA_brk_join_enz"/>
</dbReference>
<dbReference type="Pfam" id="PF22022">
    <property type="entry name" value="Phage_int_M"/>
    <property type="match status" value="1"/>
</dbReference>
<dbReference type="PANTHER" id="PTHR30629">
    <property type="entry name" value="PROPHAGE INTEGRASE"/>
    <property type="match status" value="1"/>
</dbReference>
<name>A0A7C9VQA2_9BRAD</name>
<keyword evidence="2" id="KW-0229">DNA integration</keyword>
<evidence type="ECO:0000259" key="7">
    <source>
        <dbReference type="PROSITE" id="PS51900"/>
    </source>
</evidence>
<evidence type="ECO:0000256" key="5">
    <source>
        <dbReference type="PROSITE-ProRule" id="PRU01248"/>
    </source>
</evidence>
<evidence type="ECO:0000259" key="6">
    <source>
        <dbReference type="PROSITE" id="PS51898"/>
    </source>
</evidence>
<dbReference type="InterPro" id="IPR053876">
    <property type="entry name" value="Phage_int_M"/>
</dbReference>
<dbReference type="SUPFAM" id="SSF56349">
    <property type="entry name" value="DNA breaking-rejoining enzymes"/>
    <property type="match status" value="1"/>
</dbReference>
<dbReference type="InterPro" id="IPR025166">
    <property type="entry name" value="Integrase_DNA_bind_dom"/>
</dbReference>
<reference evidence="8" key="1">
    <citation type="submission" date="2020-02" db="EMBL/GenBank/DDBJ databases">
        <title>Draft genome sequence of Candidatus Afipia apatlaquensis IBT-C3, a potential strain for decolorization of textile dyes.</title>
        <authorList>
            <person name="Sanchez-Reyes A."/>
            <person name="Breton-Deval L."/>
            <person name="Mangelson H."/>
            <person name="Sanchez-Flores A."/>
        </authorList>
    </citation>
    <scope>NUCLEOTIDE SEQUENCE [LARGE SCALE GENOMIC DNA]</scope>
    <source>
        <strain evidence="8">IBT-C3</strain>
    </source>
</reference>
<evidence type="ECO:0000256" key="4">
    <source>
        <dbReference type="ARBA" id="ARBA00023172"/>
    </source>
</evidence>
<comment type="caution">
    <text evidence="8">The sequence shown here is derived from an EMBL/GenBank/DDBJ whole genome shotgun (WGS) entry which is preliminary data.</text>
</comment>
<dbReference type="InterPro" id="IPR010998">
    <property type="entry name" value="Integrase_recombinase_N"/>
</dbReference>
<dbReference type="Gene3D" id="1.10.443.10">
    <property type="entry name" value="Intergrase catalytic core"/>
    <property type="match status" value="1"/>
</dbReference>
<dbReference type="EMBL" id="JAAMRR010001080">
    <property type="protein sequence ID" value="NGX97593.1"/>
    <property type="molecule type" value="Genomic_DNA"/>
</dbReference>
<dbReference type="PROSITE" id="PS51898">
    <property type="entry name" value="TYR_RECOMBINASE"/>
    <property type="match status" value="1"/>
</dbReference>
<dbReference type="GO" id="GO:0003677">
    <property type="term" value="F:DNA binding"/>
    <property type="evidence" value="ECO:0007669"/>
    <property type="project" value="UniProtKB-UniRule"/>
</dbReference>
<dbReference type="CDD" id="cd00801">
    <property type="entry name" value="INT_P4_C"/>
    <property type="match status" value="1"/>
</dbReference>
<dbReference type="PANTHER" id="PTHR30629:SF2">
    <property type="entry name" value="PROPHAGE INTEGRASE INTS-RELATED"/>
    <property type="match status" value="1"/>
</dbReference>
<dbReference type="InterPro" id="IPR050808">
    <property type="entry name" value="Phage_Integrase"/>
</dbReference>
<evidence type="ECO:0000256" key="1">
    <source>
        <dbReference type="ARBA" id="ARBA00008857"/>
    </source>
</evidence>
<evidence type="ECO:0000313" key="9">
    <source>
        <dbReference type="Proteomes" id="UP000480266"/>
    </source>
</evidence>
<evidence type="ECO:0000256" key="2">
    <source>
        <dbReference type="ARBA" id="ARBA00022908"/>
    </source>
</evidence>
<feature type="domain" description="Core-binding (CB)" evidence="7">
    <location>
        <begin position="101"/>
        <end position="182"/>
    </location>
</feature>
<evidence type="ECO:0000313" key="8">
    <source>
        <dbReference type="EMBL" id="NGX97593.1"/>
    </source>
</evidence>
<dbReference type="Gene3D" id="1.10.150.130">
    <property type="match status" value="1"/>
</dbReference>
<keyword evidence="3 5" id="KW-0238">DNA-binding</keyword>
<dbReference type="AlphaFoldDB" id="A0A7C9VQA2"/>
<keyword evidence="9" id="KW-1185">Reference proteome</keyword>
<dbReference type="GO" id="GO:0006310">
    <property type="term" value="P:DNA recombination"/>
    <property type="evidence" value="ECO:0007669"/>
    <property type="project" value="UniProtKB-KW"/>
</dbReference>
<dbReference type="Pfam" id="PF13356">
    <property type="entry name" value="Arm-DNA-bind_3"/>
    <property type="match status" value="1"/>
</dbReference>
<dbReference type="Gene3D" id="3.30.160.390">
    <property type="entry name" value="Integrase, DNA-binding domain"/>
    <property type="match status" value="1"/>
</dbReference>
<accession>A0A7C9VQA2</accession>
<keyword evidence="4" id="KW-0233">DNA recombination</keyword>
<proteinExistence type="inferred from homology"/>
<organism evidence="8 9">
    <name type="scientific">Candidatus Afipia apatlaquensis</name>
    <dbReference type="NCBI Taxonomy" id="2712852"/>
    <lineage>
        <taxon>Bacteria</taxon>
        <taxon>Pseudomonadati</taxon>
        <taxon>Pseudomonadota</taxon>
        <taxon>Alphaproteobacteria</taxon>
        <taxon>Hyphomicrobiales</taxon>
        <taxon>Nitrobacteraceae</taxon>
        <taxon>Afipia</taxon>
    </lineage>
</organism>
<evidence type="ECO:0000256" key="3">
    <source>
        <dbReference type="ARBA" id="ARBA00023125"/>
    </source>
</evidence>
<dbReference type="InterPro" id="IPR013762">
    <property type="entry name" value="Integrase-like_cat_sf"/>
</dbReference>
<dbReference type="InterPro" id="IPR002104">
    <property type="entry name" value="Integrase_catalytic"/>
</dbReference>
<dbReference type="GO" id="GO:0015074">
    <property type="term" value="P:DNA integration"/>
    <property type="evidence" value="ECO:0007669"/>
    <property type="project" value="UniProtKB-KW"/>
</dbReference>
<feature type="domain" description="Tyr recombinase" evidence="6">
    <location>
        <begin position="213"/>
        <end position="384"/>
    </location>
</feature>
<dbReference type="Pfam" id="PF00589">
    <property type="entry name" value="Phage_integrase"/>
    <property type="match status" value="1"/>
</dbReference>
<dbReference type="PROSITE" id="PS51900">
    <property type="entry name" value="CB"/>
    <property type="match status" value="1"/>
</dbReference>
<dbReference type="InterPro" id="IPR038488">
    <property type="entry name" value="Integrase_DNA-bd_sf"/>
</dbReference>
<comment type="similarity">
    <text evidence="1">Belongs to the 'phage' integrase family.</text>
</comment>